<protein>
    <submittedName>
        <fullName evidence="1">Uncharacterized protein</fullName>
    </submittedName>
</protein>
<sequence length="23" mass="2572">MRLLLIAALIILLFHVPMPLGVK</sequence>
<name>A0A0A8YGY9_ARUDO</name>
<dbReference type="EMBL" id="GBRH01272276">
    <property type="protein sequence ID" value="JAD25619.1"/>
    <property type="molecule type" value="Transcribed_RNA"/>
</dbReference>
<reference evidence="1" key="1">
    <citation type="submission" date="2014-09" db="EMBL/GenBank/DDBJ databases">
        <authorList>
            <person name="Magalhaes I.L.F."/>
            <person name="Oliveira U."/>
            <person name="Santos F.R."/>
            <person name="Vidigal T.H.D.A."/>
            <person name="Brescovit A.D."/>
            <person name="Santos A.J."/>
        </authorList>
    </citation>
    <scope>NUCLEOTIDE SEQUENCE</scope>
    <source>
        <tissue evidence="1">Shoot tissue taken approximately 20 cm above the soil surface</tissue>
    </source>
</reference>
<evidence type="ECO:0000313" key="1">
    <source>
        <dbReference type="EMBL" id="JAD25619.1"/>
    </source>
</evidence>
<organism evidence="1">
    <name type="scientific">Arundo donax</name>
    <name type="common">Giant reed</name>
    <name type="synonym">Donax arundinaceus</name>
    <dbReference type="NCBI Taxonomy" id="35708"/>
    <lineage>
        <taxon>Eukaryota</taxon>
        <taxon>Viridiplantae</taxon>
        <taxon>Streptophyta</taxon>
        <taxon>Embryophyta</taxon>
        <taxon>Tracheophyta</taxon>
        <taxon>Spermatophyta</taxon>
        <taxon>Magnoliopsida</taxon>
        <taxon>Liliopsida</taxon>
        <taxon>Poales</taxon>
        <taxon>Poaceae</taxon>
        <taxon>PACMAD clade</taxon>
        <taxon>Arundinoideae</taxon>
        <taxon>Arundineae</taxon>
        <taxon>Arundo</taxon>
    </lineage>
</organism>
<dbReference type="AlphaFoldDB" id="A0A0A8YGY9"/>
<reference evidence="1" key="2">
    <citation type="journal article" date="2015" name="Data Brief">
        <title>Shoot transcriptome of the giant reed, Arundo donax.</title>
        <authorList>
            <person name="Barrero R.A."/>
            <person name="Guerrero F.D."/>
            <person name="Moolhuijzen P."/>
            <person name="Goolsby J.A."/>
            <person name="Tidwell J."/>
            <person name="Bellgard S.E."/>
            <person name="Bellgard M.I."/>
        </authorList>
    </citation>
    <scope>NUCLEOTIDE SEQUENCE</scope>
    <source>
        <tissue evidence="1">Shoot tissue taken approximately 20 cm above the soil surface</tissue>
    </source>
</reference>
<accession>A0A0A8YGY9</accession>
<proteinExistence type="predicted"/>